<accession>A0A212K3Q7</accession>
<protein>
    <recommendedName>
        <fullName evidence="2">SGNH hydrolase-type esterase domain-containing protein</fullName>
    </recommendedName>
</protein>
<feature type="signal peptide" evidence="1">
    <location>
        <begin position="1"/>
        <end position="19"/>
    </location>
</feature>
<sequence>MKKTILSILIILTIINATSAQDIARKGKRFLYIGDSITDGNWGEGGAKPSSERNHWDQNHIFGSGYMYLCAAHFMRIFPEQGYVFYNRGISGNALDDLEKRWKDDVLEINPDILSILIGTNDIARYLGSGTDKEFDLVAWDTKYRNLLDLSLEKNPNLKIVLCTPFAYETENLNKQGPWTLRHRLLGECSKIIEKIASDYNAVLVPFDKLYDNLLGRYPDVPTTYWLWDGIHPTAAAHKRMADMWIEKTAVLF</sequence>
<evidence type="ECO:0000256" key="1">
    <source>
        <dbReference type="SAM" id="SignalP"/>
    </source>
</evidence>
<dbReference type="EMBL" id="FLUM01000003">
    <property type="protein sequence ID" value="SBW06333.1"/>
    <property type="molecule type" value="Genomic_DNA"/>
</dbReference>
<dbReference type="InterPro" id="IPR013830">
    <property type="entry name" value="SGNH_hydro"/>
</dbReference>
<proteinExistence type="predicted"/>
<feature type="domain" description="SGNH hydrolase-type esterase" evidence="2">
    <location>
        <begin position="33"/>
        <end position="240"/>
    </location>
</feature>
<dbReference type="AlphaFoldDB" id="A0A212K3Q7"/>
<keyword evidence="1" id="KW-0732">Signal</keyword>
<gene>
    <name evidence="3" type="ORF">KL86DYS1_31346</name>
</gene>
<evidence type="ECO:0000259" key="2">
    <source>
        <dbReference type="Pfam" id="PF13472"/>
    </source>
</evidence>
<organism evidence="3">
    <name type="scientific">uncultured Dysgonomonas sp</name>
    <dbReference type="NCBI Taxonomy" id="206096"/>
    <lineage>
        <taxon>Bacteria</taxon>
        <taxon>Pseudomonadati</taxon>
        <taxon>Bacteroidota</taxon>
        <taxon>Bacteroidia</taxon>
        <taxon>Bacteroidales</taxon>
        <taxon>Dysgonomonadaceae</taxon>
        <taxon>Dysgonomonas</taxon>
        <taxon>environmental samples</taxon>
    </lineage>
</organism>
<reference evidence="3" key="1">
    <citation type="submission" date="2016-04" db="EMBL/GenBank/DDBJ databases">
        <authorList>
            <person name="Evans L.H."/>
            <person name="Alamgir A."/>
            <person name="Owens N."/>
            <person name="Weber N.D."/>
            <person name="Virtaneva K."/>
            <person name="Barbian K."/>
            <person name="Babar A."/>
            <person name="Rosenke K."/>
        </authorList>
    </citation>
    <scope>NUCLEOTIDE SEQUENCE</scope>
    <source>
        <strain evidence="3">86-1</strain>
    </source>
</reference>
<dbReference type="InterPro" id="IPR036514">
    <property type="entry name" value="SGNH_hydro_sf"/>
</dbReference>
<dbReference type="SUPFAM" id="SSF52266">
    <property type="entry name" value="SGNH hydrolase"/>
    <property type="match status" value="1"/>
</dbReference>
<name>A0A212K3Q7_9BACT</name>
<feature type="chain" id="PRO_5013324377" description="SGNH hydrolase-type esterase domain-containing protein" evidence="1">
    <location>
        <begin position="20"/>
        <end position="253"/>
    </location>
</feature>
<dbReference type="PANTHER" id="PTHR30383:SF5">
    <property type="entry name" value="SGNH HYDROLASE-TYPE ESTERASE DOMAIN-CONTAINING PROTEIN"/>
    <property type="match status" value="1"/>
</dbReference>
<dbReference type="GO" id="GO:0004622">
    <property type="term" value="F:phosphatidylcholine lysophospholipase activity"/>
    <property type="evidence" value="ECO:0007669"/>
    <property type="project" value="TreeGrafter"/>
</dbReference>
<dbReference type="InterPro" id="IPR051532">
    <property type="entry name" value="Ester_Hydrolysis_Enzymes"/>
</dbReference>
<dbReference type="RefSeq" id="WP_296944018.1">
    <property type="nucleotide sequence ID" value="NZ_LT599032.1"/>
</dbReference>
<dbReference type="PANTHER" id="PTHR30383">
    <property type="entry name" value="THIOESTERASE 1/PROTEASE 1/LYSOPHOSPHOLIPASE L1"/>
    <property type="match status" value="1"/>
</dbReference>
<dbReference type="Pfam" id="PF13472">
    <property type="entry name" value="Lipase_GDSL_2"/>
    <property type="match status" value="1"/>
</dbReference>
<dbReference type="Gene3D" id="3.40.50.1110">
    <property type="entry name" value="SGNH hydrolase"/>
    <property type="match status" value="1"/>
</dbReference>
<evidence type="ECO:0000313" key="3">
    <source>
        <dbReference type="EMBL" id="SBW06333.1"/>
    </source>
</evidence>